<keyword evidence="5" id="KW-1185">Reference proteome</keyword>
<accession>A0A6P2G413</accession>
<dbReference type="GeneID" id="56499011"/>
<protein>
    <submittedName>
        <fullName evidence="3">Uncharacterized protein</fullName>
    </submittedName>
</protein>
<sequence>MRKHPLRILIGAALLISILLVFAFNAINLNEAYGDGPPYYARTTNMDKWTNPLPLLGMVDGAMLVAIGAYCFWMRRSR</sequence>
<reference evidence="2 5" key="2">
    <citation type="submission" date="2021-02" db="EMBL/GenBank/DDBJ databases">
        <title>Draft genome of the type strains Burkholderia anthina DSM16086.</title>
        <authorList>
            <person name="Hertel R."/>
            <person name="Meissner J."/>
            <person name="Poehlein A."/>
            <person name="Daniel R."/>
            <person name="Commichau F.M."/>
        </authorList>
    </citation>
    <scope>NUCLEOTIDE SEQUENCE [LARGE SCALE GENOMIC DNA]</scope>
    <source>
        <strain evidence="2 5">DSM 16086</strain>
    </source>
</reference>
<evidence type="ECO:0000313" key="5">
    <source>
        <dbReference type="Proteomes" id="UP000755577"/>
    </source>
</evidence>
<keyword evidence="1" id="KW-1133">Transmembrane helix</keyword>
<feature type="transmembrane region" description="Helical" evidence="1">
    <location>
        <begin position="53"/>
        <end position="73"/>
    </location>
</feature>
<evidence type="ECO:0000313" key="2">
    <source>
        <dbReference type="EMBL" id="MBM2765722.1"/>
    </source>
</evidence>
<proteinExistence type="predicted"/>
<reference evidence="3 4" key="1">
    <citation type="submission" date="2019-09" db="EMBL/GenBank/DDBJ databases">
        <authorList>
            <person name="Depoorter E."/>
        </authorList>
    </citation>
    <scope>NUCLEOTIDE SEQUENCE [LARGE SCALE GENOMIC DNA]</scope>
    <source>
        <strain evidence="3">LMG 20980</strain>
    </source>
</reference>
<dbReference type="AlphaFoldDB" id="A0A6P2G413"/>
<dbReference type="Proteomes" id="UP000755577">
    <property type="component" value="Unassembled WGS sequence"/>
</dbReference>
<organism evidence="3 4">
    <name type="scientific">Burkholderia anthina</name>
    <dbReference type="NCBI Taxonomy" id="179879"/>
    <lineage>
        <taxon>Bacteria</taxon>
        <taxon>Pseudomonadati</taxon>
        <taxon>Pseudomonadota</taxon>
        <taxon>Betaproteobacteria</taxon>
        <taxon>Burkholderiales</taxon>
        <taxon>Burkholderiaceae</taxon>
        <taxon>Burkholderia</taxon>
        <taxon>Burkholderia cepacia complex</taxon>
    </lineage>
</organism>
<gene>
    <name evidence="3" type="ORF">BAN20980_00981</name>
    <name evidence="2" type="ORF">JQK92_04705</name>
</gene>
<dbReference type="Proteomes" id="UP000494201">
    <property type="component" value="Unassembled WGS sequence"/>
</dbReference>
<evidence type="ECO:0000313" key="4">
    <source>
        <dbReference type="Proteomes" id="UP000494201"/>
    </source>
</evidence>
<evidence type="ECO:0000256" key="1">
    <source>
        <dbReference type="SAM" id="Phobius"/>
    </source>
</evidence>
<dbReference type="EMBL" id="CABVLY010000002">
    <property type="protein sequence ID" value="VVU48287.1"/>
    <property type="molecule type" value="Genomic_DNA"/>
</dbReference>
<dbReference type="RefSeq" id="WP_174925371.1">
    <property type="nucleotide sequence ID" value="NZ_CABVLY010000002.1"/>
</dbReference>
<name>A0A6P2G413_9BURK</name>
<evidence type="ECO:0000313" key="3">
    <source>
        <dbReference type="EMBL" id="VVU48287.1"/>
    </source>
</evidence>
<keyword evidence="1" id="KW-0472">Membrane</keyword>
<dbReference type="EMBL" id="JAFCIQ010000002">
    <property type="protein sequence ID" value="MBM2765722.1"/>
    <property type="molecule type" value="Genomic_DNA"/>
</dbReference>
<keyword evidence="1" id="KW-0812">Transmembrane</keyword>